<dbReference type="Pfam" id="PF24681">
    <property type="entry name" value="Kelch_KLHDC2_KLHL20_DRC7"/>
    <property type="match status" value="1"/>
</dbReference>
<protein>
    <submittedName>
        <fullName evidence="3">Kelch repeat protein</fullName>
    </submittedName>
</protein>
<sequence>MYCFDPETVAWSVIPCEGEAPPARDGHSAVVVDNLMFIFGGFEEESQRYSLFTIYSFCTWHTITYVLYF</sequence>
<proteinExistence type="predicted"/>
<reference evidence="3" key="1">
    <citation type="submission" date="2016-06" db="UniProtKB">
        <authorList>
            <consortium name="WormBaseParasite"/>
        </authorList>
    </citation>
    <scope>IDENTIFICATION</scope>
</reference>
<dbReference type="STRING" id="387005.A0A183HWJ3"/>
<accession>A0A183HWJ3</accession>
<gene>
    <name evidence="1" type="ORF">OFLC_LOCUS11853</name>
</gene>
<dbReference type="Proteomes" id="UP000267606">
    <property type="component" value="Unassembled WGS sequence"/>
</dbReference>
<evidence type="ECO:0000313" key="3">
    <source>
        <dbReference type="WBParaSite" id="OFLC_0001185501-mRNA-1"/>
    </source>
</evidence>
<reference evidence="1 2" key="2">
    <citation type="submission" date="2018-11" db="EMBL/GenBank/DDBJ databases">
        <authorList>
            <consortium name="Pathogen Informatics"/>
        </authorList>
    </citation>
    <scope>NUCLEOTIDE SEQUENCE [LARGE SCALE GENOMIC DNA]</scope>
</reference>
<dbReference type="Gene3D" id="2.120.10.80">
    <property type="entry name" value="Kelch-type beta propeller"/>
    <property type="match status" value="1"/>
</dbReference>
<dbReference type="AlphaFoldDB" id="A0A183HWJ3"/>
<dbReference type="WBParaSite" id="OFLC_0001185501-mRNA-1">
    <property type="protein sequence ID" value="OFLC_0001185501-mRNA-1"/>
    <property type="gene ID" value="OFLC_0001185501"/>
</dbReference>
<dbReference type="PANTHER" id="PTHR46461:SF1">
    <property type="entry name" value="KELCH DOMAIN-CONTAINING PROTEIN 3"/>
    <property type="match status" value="1"/>
</dbReference>
<dbReference type="InterPro" id="IPR015915">
    <property type="entry name" value="Kelch-typ_b-propeller"/>
</dbReference>
<evidence type="ECO:0000313" key="1">
    <source>
        <dbReference type="EMBL" id="VDO79750.1"/>
    </source>
</evidence>
<dbReference type="PANTHER" id="PTHR46461">
    <property type="entry name" value="KELCH DOMAIN-CONTAINING PROTEIN 3"/>
    <property type="match status" value="1"/>
</dbReference>
<keyword evidence="2" id="KW-1185">Reference proteome</keyword>
<dbReference type="EMBL" id="UZAJ01017660">
    <property type="protein sequence ID" value="VDO79750.1"/>
    <property type="molecule type" value="Genomic_DNA"/>
</dbReference>
<name>A0A183HWJ3_9BILA</name>
<dbReference type="SUPFAM" id="SSF117281">
    <property type="entry name" value="Kelch motif"/>
    <property type="match status" value="1"/>
</dbReference>
<organism evidence="3">
    <name type="scientific">Onchocerca flexuosa</name>
    <dbReference type="NCBI Taxonomy" id="387005"/>
    <lineage>
        <taxon>Eukaryota</taxon>
        <taxon>Metazoa</taxon>
        <taxon>Ecdysozoa</taxon>
        <taxon>Nematoda</taxon>
        <taxon>Chromadorea</taxon>
        <taxon>Rhabditida</taxon>
        <taxon>Spirurina</taxon>
        <taxon>Spiruromorpha</taxon>
        <taxon>Filarioidea</taxon>
        <taxon>Onchocercidae</taxon>
        <taxon>Onchocerca</taxon>
    </lineage>
</organism>
<dbReference type="InterPro" id="IPR052637">
    <property type="entry name" value="KLHDC3-like"/>
</dbReference>
<dbReference type="GO" id="GO:0003682">
    <property type="term" value="F:chromatin binding"/>
    <property type="evidence" value="ECO:0007669"/>
    <property type="project" value="InterPro"/>
</dbReference>
<dbReference type="GO" id="GO:0005737">
    <property type="term" value="C:cytoplasm"/>
    <property type="evidence" value="ECO:0007669"/>
    <property type="project" value="TreeGrafter"/>
</dbReference>
<evidence type="ECO:0000313" key="2">
    <source>
        <dbReference type="Proteomes" id="UP000267606"/>
    </source>
</evidence>